<accession>A0A7R8ZR09</accession>
<protein>
    <submittedName>
        <fullName evidence="2">Uncharacterized protein</fullName>
    </submittedName>
</protein>
<feature type="region of interest" description="Disordered" evidence="1">
    <location>
        <begin position="86"/>
        <end position="110"/>
    </location>
</feature>
<sequence length="289" mass="32484">MSSCRRARSALDLRDLFVSELTSKVSRAPSRKSVNRSDSRSSLPMQSPPRNSSTLWSRRNSQSVPLYYVGDSRIKISDSMYLSPLDTPKRLLEPPSGTFQTPANVRKRRRSSTFSTLSLTLQQIPEHDVPASSRRPSSASLTDKLGLLPKDTVSVKEDEMELLEFSPVHRPEHSLSPSPPLLLIPSSSSLLPPPRIICTSSSRTSLEKNNFYLGSPDAVILDWVFLRSRFRVAGFHLKNLLQYVQSVLLFLVKRVILAKILLRAPKPPPPSHLDLWDHPEGSHLFRAET</sequence>
<evidence type="ECO:0000313" key="2">
    <source>
        <dbReference type="EMBL" id="CAD7228389.1"/>
    </source>
</evidence>
<feature type="compositionally biased region" description="Polar residues" evidence="1">
    <location>
        <begin position="40"/>
        <end position="57"/>
    </location>
</feature>
<organism evidence="2">
    <name type="scientific">Cyprideis torosa</name>
    <dbReference type="NCBI Taxonomy" id="163714"/>
    <lineage>
        <taxon>Eukaryota</taxon>
        <taxon>Metazoa</taxon>
        <taxon>Ecdysozoa</taxon>
        <taxon>Arthropoda</taxon>
        <taxon>Crustacea</taxon>
        <taxon>Oligostraca</taxon>
        <taxon>Ostracoda</taxon>
        <taxon>Podocopa</taxon>
        <taxon>Podocopida</taxon>
        <taxon>Cytherocopina</taxon>
        <taxon>Cytheroidea</taxon>
        <taxon>Cytherideidae</taxon>
        <taxon>Cyprideis</taxon>
    </lineage>
</organism>
<feature type="non-terminal residue" evidence="2">
    <location>
        <position position="289"/>
    </location>
</feature>
<dbReference type="AlphaFoldDB" id="A0A7R8ZR09"/>
<gene>
    <name evidence="2" type="ORF">CTOB1V02_LOCUS6273</name>
</gene>
<reference evidence="2" key="1">
    <citation type="submission" date="2020-11" db="EMBL/GenBank/DDBJ databases">
        <authorList>
            <person name="Tran Van P."/>
        </authorList>
    </citation>
    <scope>NUCLEOTIDE SEQUENCE</scope>
</reference>
<name>A0A7R8ZR09_9CRUS</name>
<dbReference type="EMBL" id="OB661517">
    <property type="protein sequence ID" value="CAD7228389.1"/>
    <property type="molecule type" value="Genomic_DNA"/>
</dbReference>
<evidence type="ECO:0000256" key="1">
    <source>
        <dbReference type="SAM" id="MobiDB-lite"/>
    </source>
</evidence>
<feature type="region of interest" description="Disordered" evidence="1">
    <location>
        <begin position="27"/>
        <end position="57"/>
    </location>
</feature>
<proteinExistence type="predicted"/>